<proteinExistence type="predicted"/>
<organism evidence="2 3">
    <name type="scientific">Seminavis robusta</name>
    <dbReference type="NCBI Taxonomy" id="568900"/>
    <lineage>
        <taxon>Eukaryota</taxon>
        <taxon>Sar</taxon>
        <taxon>Stramenopiles</taxon>
        <taxon>Ochrophyta</taxon>
        <taxon>Bacillariophyta</taxon>
        <taxon>Bacillariophyceae</taxon>
        <taxon>Bacillariophycidae</taxon>
        <taxon>Naviculales</taxon>
        <taxon>Naviculaceae</taxon>
        <taxon>Seminavis</taxon>
    </lineage>
</organism>
<accession>A0A9N8HFH1</accession>
<protein>
    <submittedName>
        <fullName evidence="2">Uncharacterized protein</fullName>
    </submittedName>
</protein>
<comment type="caution">
    <text evidence="2">The sequence shown here is derived from an EMBL/GenBank/DDBJ whole genome shotgun (WGS) entry which is preliminary data.</text>
</comment>
<sequence>MPTTAKRHMSLDTATTMMEDGSNCLPELKRRNSERVPSLLRRKRVSFHTVDVCEHAITLGDNVVSEGAPLTIEWEAMHSSVHSVDEFELSRAPSYQTNQKPRRLTAEERFCLLSLNGIPMRTSLVAAAEATEARILRQESVQEVMQEQLQQQEGQNNKQASTTKKNLFRKPKALWSKLRAR</sequence>
<dbReference type="AlphaFoldDB" id="A0A9N8HFH1"/>
<evidence type="ECO:0000313" key="3">
    <source>
        <dbReference type="Proteomes" id="UP001153069"/>
    </source>
</evidence>
<name>A0A9N8HFH1_9STRA</name>
<evidence type="ECO:0000313" key="2">
    <source>
        <dbReference type="EMBL" id="CAB9512201.1"/>
    </source>
</evidence>
<dbReference type="EMBL" id="CAICTM010000523">
    <property type="protein sequence ID" value="CAB9512201.1"/>
    <property type="molecule type" value="Genomic_DNA"/>
</dbReference>
<feature type="compositionally biased region" description="Low complexity" evidence="1">
    <location>
        <begin position="147"/>
        <end position="159"/>
    </location>
</feature>
<dbReference type="Proteomes" id="UP001153069">
    <property type="component" value="Unassembled WGS sequence"/>
</dbReference>
<feature type="region of interest" description="Disordered" evidence="1">
    <location>
        <begin position="147"/>
        <end position="166"/>
    </location>
</feature>
<reference evidence="2" key="1">
    <citation type="submission" date="2020-06" db="EMBL/GenBank/DDBJ databases">
        <authorList>
            <consortium name="Plant Systems Biology data submission"/>
        </authorList>
    </citation>
    <scope>NUCLEOTIDE SEQUENCE</scope>
    <source>
        <strain evidence="2">D6</strain>
    </source>
</reference>
<keyword evidence="3" id="KW-1185">Reference proteome</keyword>
<gene>
    <name evidence="2" type="ORF">SEMRO_524_G159870.1</name>
</gene>
<evidence type="ECO:0000256" key="1">
    <source>
        <dbReference type="SAM" id="MobiDB-lite"/>
    </source>
</evidence>